<evidence type="ECO:0000256" key="1">
    <source>
        <dbReference type="SAM" id="MobiDB-lite"/>
    </source>
</evidence>
<protein>
    <submittedName>
        <fullName evidence="2">Uncharacterized protein</fullName>
    </submittedName>
</protein>
<dbReference type="Proteomes" id="UP001159363">
    <property type="component" value="Chromosome 1"/>
</dbReference>
<evidence type="ECO:0000313" key="2">
    <source>
        <dbReference type="EMBL" id="KAJ8896874.1"/>
    </source>
</evidence>
<keyword evidence="3" id="KW-1185">Reference proteome</keyword>
<sequence>MRWNTDVRNVASDNKSVTTPAVKGKDMSASHAENTHVVITTYAHDGQTIYFIDMGEYLEERLLEYFVGRKVVSRKWEELYTQSRGRGRCGVVHLPQGSLIPKSSPGSR</sequence>
<reference evidence="2 3" key="1">
    <citation type="submission" date="2023-02" db="EMBL/GenBank/DDBJ databases">
        <title>LHISI_Scaffold_Assembly.</title>
        <authorList>
            <person name="Stuart O.P."/>
            <person name="Cleave R."/>
            <person name="Magrath M.J.L."/>
            <person name="Mikheyev A.S."/>
        </authorList>
    </citation>
    <scope>NUCLEOTIDE SEQUENCE [LARGE SCALE GENOMIC DNA]</scope>
    <source>
        <strain evidence="2">Daus_M_001</strain>
        <tissue evidence="2">Leg muscle</tissue>
    </source>
</reference>
<evidence type="ECO:0000313" key="3">
    <source>
        <dbReference type="Proteomes" id="UP001159363"/>
    </source>
</evidence>
<comment type="caution">
    <text evidence="2">The sequence shown here is derived from an EMBL/GenBank/DDBJ whole genome shotgun (WGS) entry which is preliminary data.</text>
</comment>
<gene>
    <name evidence="2" type="ORF">PR048_002220</name>
</gene>
<dbReference type="EMBL" id="JARBHB010000001">
    <property type="protein sequence ID" value="KAJ8896874.1"/>
    <property type="molecule type" value="Genomic_DNA"/>
</dbReference>
<accession>A0ABQ9IKZ2</accession>
<organism evidence="2 3">
    <name type="scientific">Dryococelus australis</name>
    <dbReference type="NCBI Taxonomy" id="614101"/>
    <lineage>
        <taxon>Eukaryota</taxon>
        <taxon>Metazoa</taxon>
        <taxon>Ecdysozoa</taxon>
        <taxon>Arthropoda</taxon>
        <taxon>Hexapoda</taxon>
        <taxon>Insecta</taxon>
        <taxon>Pterygota</taxon>
        <taxon>Neoptera</taxon>
        <taxon>Polyneoptera</taxon>
        <taxon>Phasmatodea</taxon>
        <taxon>Verophasmatodea</taxon>
        <taxon>Anareolatae</taxon>
        <taxon>Phasmatidae</taxon>
        <taxon>Eurycanthinae</taxon>
        <taxon>Dryococelus</taxon>
    </lineage>
</organism>
<feature type="region of interest" description="Disordered" evidence="1">
    <location>
        <begin position="1"/>
        <end position="30"/>
    </location>
</feature>
<proteinExistence type="predicted"/>
<name>A0ABQ9IKZ2_9NEOP</name>